<dbReference type="Gene3D" id="1.10.150.130">
    <property type="match status" value="1"/>
</dbReference>
<name>A0A2N5GK99_9BACI</name>
<reference evidence="9 11" key="2">
    <citation type="submission" date="2017-12" db="EMBL/GenBank/DDBJ databases">
        <title>Comparative Functional Genomics of Dry Heat Resistant strains isolated from the Viking Spacecraft.</title>
        <authorList>
            <person name="Seuylemezian A."/>
            <person name="Cooper K."/>
            <person name="Vaishampayan P."/>
        </authorList>
    </citation>
    <scope>NUCLEOTIDE SEQUENCE [LARGE SCALE GENOMIC DNA]</scope>
    <source>
        <strain evidence="9 11">ATCC 29669</strain>
    </source>
</reference>
<dbReference type="PANTHER" id="PTHR30349:SF64">
    <property type="entry name" value="PROPHAGE INTEGRASE INTD-RELATED"/>
    <property type="match status" value="1"/>
</dbReference>
<dbReference type="Proteomes" id="UP000235114">
    <property type="component" value="Unassembled WGS sequence"/>
</dbReference>
<evidence type="ECO:0000259" key="6">
    <source>
        <dbReference type="PROSITE" id="PS51898"/>
    </source>
</evidence>
<evidence type="ECO:0000313" key="10">
    <source>
        <dbReference type="Proteomes" id="UP000234951"/>
    </source>
</evidence>
<dbReference type="InterPro" id="IPR011010">
    <property type="entry name" value="DNA_brk_join_enz"/>
</dbReference>
<evidence type="ECO:0000256" key="1">
    <source>
        <dbReference type="ARBA" id="ARBA00008857"/>
    </source>
</evidence>
<evidence type="ECO:0000256" key="5">
    <source>
        <dbReference type="PROSITE-ProRule" id="PRU01248"/>
    </source>
</evidence>
<feature type="domain" description="Tyr recombinase" evidence="6">
    <location>
        <begin position="175"/>
        <end position="379"/>
    </location>
</feature>
<dbReference type="OrthoDB" id="9803188at2"/>
<evidence type="ECO:0000313" key="11">
    <source>
        <dbReference type="Proteomes" id="UP000235114"/>
    </source>
</evidence>
<dbReference type="InterPro" id="IPR044068">
    <property type="entry name" value="CB"/>
</dbReference>
<dbReference type="InterPro" id="IPR004107">
    <property type="entry name" value="Integrase_SAM-like_N"/>
</dbReference>
<feature type="domain" description="Core-binding (CB)" evidence="7">
    <location>
        <begin position="62"/>
        <end position="144"/>
    </location>
</feature>
<evidence type="ECO:0000259" key="7">
    <source>
        <dbReference type="PROSITE" id="PS51900"/>
    </source>
</evidence>
<dbReference type="PANTHER" id="PTHR30349">
    <property type="entry name" value="PHAGE INTEGRASE-RELATED"/>
    <property type="match status" value="1"/>
</dbReference>
<dbReference type="AlphaFoldDB" id="A0A2N5GK99"/>
<sequence length="406" mass="47205">MAYIYKRGKKWAYRAYAGKDPITEKDKQVSKSGFLTKKDAQLAAALFERQFHNDEYIQPSKITFNALSDDWEKHYLQTMKAKESSLRARKIALKHIKNEFGEIPIQKISKKAYQDTIDKLSDEFSTNYVSSIHTSANMVFEYAKENKLIKEVPTMDITLPKKKKTVADLEKGDSIKQKFLEKEELGEFLNIAKNDGLDCDLLTFTLLAYTGLRAGEMVALKWSDIDFDNQTLTVYRTYYNPTNHKSKYSLLTPKTQTSHRTITIDKIVIDLLQLHKEEQDEIKKENEPFYQDNNFIFATNEGYPKTIKAISIRLQRLLTKTKIKKDITPHSFRHTHTSLLIEANVHIKEIQERLGHSDINTTMDIYAHMTKNIKKEASTKFGNLMKDLSKNLIDSKHEQKHEHEQD</sequence>
<gene>
    <name evidence="8" type="ORF">CU635_13950</name>
    <name evidence="9" type="ORF">CVD25_15425</name>
</gene>
<organism evidence="8 10">
    <name type="scientific">Bacillus canaveralius</name>
    <dbReference type="NCBI Taxonomy" id="1403243"/>
    <lineage>
        <taxon>Bacteria</taxon>
        <taxon>Bacillati</taxon>
        <taxon>Bacillota</taxon>
        <taxon>Bacilli</taxon>
        <taxon>Bacillales</taxon>
        <taxon>Bacillaceae</taxon>
        <taxon>Bacillus</taxon>
    </lineage>
</organism>
<dbReference type="GO" id="GO:0006310">
    <property type="term" value="P:DNA recombination"/>
    <property type="evidence" value="ECO:0007669"/>
    <property type="project" value="UniProtKB-KW"/>
</dbReference>
<keyword evidence="11" id="KW-1185">Reference proteome</keyword>
<reference evidence="8 10" key="1">
    <citation type="submission" date="2017-11" db="EMBL/GenBank/DDBJ databases">
        <title>Comparitive Functional Genomics of Dry Heat Resistant strains isolated from the Viking Spacecraft.</title>
        <authorList>
            <person name="Seuylemezian A."/>
            <person name="Cooper K."/>
            <person name="Vaishampayan P."/>
        </authorList>
    </citation>
    <scope>NUCLEOTIDE SEQUENCE [LARGE SCALE GENOMIC DNA]</scope>
    <source>
        <strain evidence="8 10">M4.6</strain>
    </source>
</reference>
<keyword evidence="2" id="KW-0229">DNA integration</keyword>
<dbReference type="EMBL" id="PGVD01000043">
    <property type="protein sequence ID" value="PLR95012.1"/>
    <property type="molecule type" value="Genomic_DNA"/>
</dbReference>
<dbReference type="Proteomes" id="UP000234951">
    <property type="component" value="Unassembled WGS sequence"/>
</dbReference>
<dbReference type="Pfam" id="PF00589">
    <property type="entry name" value="Phage_integrase"/>
    <property type="match status" value="1"/>
</dbReference>
<dbReference type="RefSeq" id="WP_101577991.1">
    <property type="nucleotide sequence ID" value="NZ_PGVA01000029.1"/>
</dbReference>
<dbReference type="InterPro" id="IPR013762">
    <property type="entry name" value="Integrase-like_cat_sf"/>
</dbReference>
<dbReference type="SUPFAM" id="SSF56349">
    <property type="entry name" value="DNA breaking-rejoining enzymes"/>
    <property type="match status" value="1"/>
</dbReference>
<dbReference type="InterPro" id="IPR010998">
    <property type="entry name" value="Integrase_recombinase_N"/>
</dbReference>
<evidence type="ECO:0000313" key="8">
    <source>
        <dbReference type="EMBL" id="PLR81858.1"/>
    </source>
</evidence>
<dbReference type="Gene3D" id="1.10.443.10">
    <property type="entry name" value="Intergrase catalytic core"/>
    <property type="match status" value="1"/>
</dbReference>
<dbReference type="GO" id="GO:0003677">
    <property type="term" value="F:DNA binding"/>
    <property type="evidence" value="ECO:0007669"/>
    <property type="project" value="UniProtKB-UniRule"/>
</dbReference>
<evidence type="ECO:0000256" key="3">
    <source>
        <dbReference type="ARBA" id="ARBA00023125"/>
    </source>
</evidence>
<comment type="caution">
    <text evidence="8">The sequence shown here is derived from an EMBL/GenBank/DDBJ whole genome shotgun (WGS) entry which is preliminary data.</text>
</comment>
<proteinExistence type="inferred from homology"/>
<dbReference type="EMBL" id="PGVA01000029">
    <property type="protein sequence ID" value="PLR81858.1"/>
    <property type="molecule type" value="Genomic_DNA"/>
</dbReference>
<evidence type="ECO:0000256" key="2">
    <source>
        <dbReference type="ARBA" id="ARBA00022908"/>
    </source>
</evidence>
<dbReference type="Pfam" id="PF14659">
    <property type="entry name" value="Phage_int_SAM_3"/>
    <property type="match status" value="1"/>
</dbReference>
<dbReference type="PROSITE" id="PS51898">
    <property type="entry name" value="TYR_RECOMBINASE"/>
    <property type="match status" value="1"/>
</dbReference>
<evidence type="ECO:0000313" key="9">
    <source>
        <dbReference type="EMBL" id="PLR95012.1"/>
    </source>
</evidence>
<evidence type="ECO:0000256" key="4">
    <source>
        <dbReference type="ARBA" id="ARBA00023172"/>
    </source>
</evidence>
<dbReference type="GO" id="GO:0015074">
    <property type="term" value="P:DNA integration"/>
    <property type="evidence" value="ECO:0007669"/>
    <property type="project" value="UniProtKB-KW"/>
</dbReference>
<accession>A0A2N5GK99</accession>
<protein>
    <submittedName>
        <fullName evidence="8">Site-specific integrase</fullName>
    </submittedName>
</protein>
<comment type="similarity">
    <text evidence="1">Belongs to the 'phage' integrase family.</text>
</comment>
<dbReference type="InterPro" id="IPR050090">
    <property type="entry name" value="Tyrosine_recombinase_XerCD"/>
</dbReference>
<keyword evidence="4" id="KW-0233">DNA recombination</keyword>
<dbReference type="PROSITE" id="PS51900">
    <property type="entry name" value="CB"/>
    <property type="match status" value="1"/>
</dbReference>
<dbReference type="InterPro" id="IPR002104">
    <property type="entry name" value="Integrase_catalytic"/>
</dbReference>
<dbReference type="Pfam" id="PF14657">
    <property type="entry name" value="Arm-DNA-bind_4"/>
    <property type="match status" value="1"/>
</dbReference>
<dbReference type="InterPro" id="IPR028259">
    <property type="entry name" value="AP2-like_int_N"/>
</dbReference>
<keyword evidence="3 5" id="KW-0238">DNA-binding</keyword>
<dbReference type="CDD" id="cd01189">
    <property type="entry name" value="INT_ICEBs1_C_like"/>
    <property type="match status" value="1"/>
</dbReference>